<dbReference type="AlphaFoldDB" id="A0A8J3S3U8"/>
<dbReference type="PANTHER" id="PTHR11487:SF0">
    <property type="entry name" value="S-ACYL FATTY ACID SYNTHASE THIOESTERASE, MEDIUM CHAIN"/>
    <property type="match status" value="1"/>
</dbReference>
<name>A0A8J3S3U8_PLARO</name>
<dbReference type="InterPro" id="IPR001031">
    <property type="entry name" value="Thioesterase"/>
</dbReference>
<dbReference type="Proteomes" id="UP000655044">
    <property type="component" value="Unassembled WGS sequence"/>
</dbReference>
<feature type="domain" description="Thioesterase" evidence="2">
    <location>
        <begin position="21"/>
        <end position="238"/>
    </location>
</feature>
<dbReference type="PANTHER" id="PTHR11487">
    <property type="entry name" value="THIOESTERASE"/>
    <property type="match status" value="1"/>
</dbReference>
<evidence type="ECO:0000256" key="1">
    <source>
        <dbReference type="ARBA" id="ARBA00007169"/>
    </source>
</evidence>
<dbReference type="InterPro" id="IPR012223">
    <property type="entry name" value="TEII"/>
</dbReference>
<dbReference type="OrthoDB" id="8480037at2"/>
<gene>
    <name evidence="3" type="ORF">Pro02_40530</name>
</gene>
<comment type="similarity">
    <text evidence="1">Belongs to the thioesterase family.</text>
</comment>
<protein>
    <submittedName>
        <fullName evidence="3">Thioesterase</fullName>
    </submittedName>
</protein>
<evidence type="ECO:0000313" key="4">
    <source>
        <dbReference type="Proteomes" id="UP000655044"/>
    </source>
</evidence>
<accession>A0A8J3S3U8</accession>
<dbReference type="EMBL" id="BOOI01000037">
    <property type="protein sequence ID" value="GIH85645.1"/>
    <property type="molecule type" value="Genomic_DNA"/>
</dbReference>
<dbReference type="Gene3D" id="3.40.50.1820">
    <property type="entry name" value="alpha/beta hydrolase"/>
    <property type="match status" value="1"/>
</dbReference>
<dbReference type="RefSeq" id="WP_068924286.1">
    <property type="nucleotide sequence ID" value="NZ_BMQP01000019.1"/>
</dbReference>
<dbReference type="GO" id="GO:0008610">
    <property type="term" value="P:lipid biosynthetic process"/>
    <property type="evidence" value="ECO:0007669"/>
    <property type="project" value="TreeGrafter"/>
</dbReference>
<dbReference type="SUPFAM" id="SSF53474">
    <property type="entry name" value="alpha/beta-Hydrolases"/>
    <property type="match status" value="1"/>
</dbReference>
<comment type="caution">
    <text evidence="3">The sequence shown here is derived from an EMBL/GenBank/DDBJ whole genome shotgun (WGS) entry which is preliminary data.</text>
</comment>
<evidence type="ECO:0000259" key="2">
    <source>
        <dbReference type="Pfam" id="PF00975"/>
    </source>
</evidence>
<organism evidence="3 4">
    <name type="scientific">Planobispora rosea</name>
    <dbReference type="NCBI Taxonomy" id="35762"/>
    <lineage>
        <taxon>Bacteria</taxon>
        <taxon>Bacillati</taxon>
        <taxon>Actinomycetota</taxon>
        <taxon>Actinomycetes</taxon>
        <taxon>Streptosporangiales</taxon>
        <taxon>Streptosporangiaceae</taxon>
        <taxon>Planobispora</taxon>
    </lineage>
</organism>
<dbReference type="InterPro" id="IPR029058">
    <property type="entry name" value="AB_hydrolase_fold"/>
</dbReference>
<proteinExistence type="inferred from homology"/>
<dbReference type="Pfam" id="PF00975">
    <property type="entry name" value="Thioesterase"/>
    <property type="match status" value="1"/>
</dbReference>
<keyword evidence="4" id="KW-1185">Reference proteome</keyword>
<reference evidence="3" key="1">
    <citation type="submission" date="2021-01" db="EMBL/GenBank/DDBJ databases">
        <title>Whole genome shotgun sequence of Planobispora rosea NBRC 15558.</title>
        <authorList>
            <person name="Komaki H."/>
            <person name="Tamura T."/>
        </authorList>
    </citation>
    <scope>NUCLEOTIDE SEQUENCE</scope>
    <source>
        <strain evidence="3">NBRC 15558</strain>
    </source>
</reference>
<evidence type="ECO:0000313" key="3">
    <source>
        <dbReference type="EMBL" id="GIH85645.1"/>
    </source>
</evidence>
<sequence length="270" mass="29143">MSDRRNPWLARLRPSGDAAVRLICLPHAGGGAATFREWADDLPPGVDLCAVRLPARESRLREPPYTRMTDLVPVLADGLADGPDGAFDRPYALLGYCSGALIAYELAAHLIAAGRRPPELLAVCAFPAPALVEPTEVHRLPSDLLARHLRGLGVIPDAVLADRELFAMFEPGVRADYEVMETWRRGPRGPLPIPITVFGADADPSVTVEELRAWRADTTGRFTLRVYPGDHGFFTADRRDIARGVTADIAVFPEPAGRAGGAGYAGAVHR</sequence>